<feature type="region of interest" description="Disordered" evidence="9">
    <location>
        <begin position="36"/>
        <end position="203"/>
    </location>
</feature>
<evidence type="ECO:0000256" key="7">
    <source>
        <dbReference type="ARBA" id="ARBA00047899"/>
    </source>
</evidence>
<feature type="compositionally biased region" description="Acidic residues" evidence="9">
    <location>
        <begin position="651"/>
        <end position="661"/>
    </location>
</feature>
<dbReference type="InterPro" id="IPR024604">
    <property type="entry name" value="GSG2_C"/>
</dbReference>
<keyword evidence="2" id="KW-0723">Serine/threonine-protein kinase</keyword>
<keyword evidence="3" id="KW-0808">Transferase</keyword>
<keyword evidence="4" id="KW-0547">Nucleotide-binding</keyword>
<keyword evidence="12" id="KW-1185">Reference proteome</keyword>
<dbReference type="EMBL" id="JBBWRZ010000008">
    <property type="protein sequence ID" value="KAK8230827.1"/>
    <property type="molecule type" value="Genomic_DNA"/>
</dbReference>
<evidence type="ECO:0000256" key="2">
    <source>
        <dbReference type="ARBA" id="ARBA00022527"/>
    </source>
</evidence>
<evidence type="ECO:0000256" key="9">
    <source>
        <dbReference type="SAM" id="MobiDB-lite"/>
    </source>
</evidence>
<sequence length="683" mass="76898">MAGIKTTYGKRSKKTTAFCSMTDLFTSPIEHTAVPKPAKMVNDDLGDIAESMDRLRIEPDGGKSKKSETRQRALQQIDNNVCSPVRRRKPKAASVDATEQKTKAETVSPPRSSRKTKPQAPPAESQTAETMSKGDVQTIEEEPSNHTKTPERAIRLKEETRSSASPRTSARSSKSSKHRSTKSGRTKTPSVMTAKPSRSDPYAYHTRRLLRLCSDPEGRSAPRPFETWATSLEDEFNVLKIAEASYGEVYRLAHKEEIPGFSKSDESVIKMIALKPPPETVKRPAGKRKTKKDQELEERIENMSSVKSVLSEVKLLRRMSEVPGFTNFREIHILQGAPSDPFIKAWRNWNDGRPEEKQSIFPDPGVEGSYDATQLWAVIEMQDAGSDLEERDMETVGGIFGVWDIFWGVALSLGKGEEEAHFEHRDMHMGNICIRPINSNKPIAAPINLSQLERKLNFTGLETTLIDYTLSRAQMTSPAEHPEPALSDIAFEDLEPQEWLFEADSSEEYQYEIYRYMRGAVFLDDPLADVDARADEAKEKGRSWCGFHPQTNLMWLHFLLYEMMGRIEPTPKTKRGKGRTRTKKGAPKSFDEELVKRKQQLEKTLNKVQDILDAENVPTSGIWSAKDLIVLALDEGWLDEKDVIADDYYDDEETSMPEEGDVEAKGPSSPATQAADLVRACRL</sequence>
<feature type="compositionally biased region" description="Basic and acidic residues" evidence="9">
    <location>
        <begin position="51"/>
        <end position="71"/>
    </location>
</feature>
<organism evidence="11 12">
    <name type="scientific">Phyllosticta capitalensis</name>
    <dbReference type="NCBI Taxonomy" id="121624"/>
    <lineage>
        <taxon>Eukaryota</taxon>
        <taxon>Fungi</taxon>
        <taxon>Dikarya</taxon>
        <taxon>Ascomycota</taxon>
        <taxon>Pezizomycotina</taxon>
        <taxon>Dothideomycetes</taxon>
        <taxon>Dothideomycetes incertae sedis</taxon>
        <taxon>Botryosphaeriales</taxon>
        <taxon>Phyllostictaceae</taxon>
        <taxon>Phyllosticta</taxon>
    </lineage>
</organism>
<feature type="region of interest" description="Disordered" evidence="9">
    <location>
        <begin position="569"/>
        <end position="590"/>
    </location>
</feature>
<dbReference type="Proteomes" id="UP001492380">
    <property type="component" value="Unassembled WGS sequence"/>
</dbReference>
<name>A0ABR1YKF9_9PEZI</name>
<keyword evidence="5" id="KW-0418">Kinase</keyword>
<evidence type="ECO:0000313" key="12">
    <source>
        <dbReference type="Proteomes" id="UP001492380"/>
    </source>
</evidence>
<evidence type="ECO:0000256" key="3">
    <source>
        <dbReference type="ARBA" id="ARBA00022679"/>
    </source>
</evidence>
<gene>
    <name evidence="11" type="ORF">HDK90DRAFT_491931</name>
</gene>
<proteinExistence type="predicted"/>
<keyword evidence="6" id="KW-0067">ATP-binding</keyword>
<evidence type="ECO:0000256" key="5">
    <source>
        <dbReference type="ARBA" id="ARBA00022777"/>
    </source>
</evidence>
<feature type="compositionally biased region" description="Polar residues" evidence="9">
    <location>
        <begin position="72"/>
        <end position="82"/>
    </location>
</feature>
<evidence type="ECO:0000256" key="6">
    <source>
        <dbReference type="ARBA" id="ARBA00022840"/>
    </source>
</evidence>
<comment type="caution">
    <text evidence="11">The sequence shown here is derived from an EMBL/GenBank/DDBJ whole genome shotgun (WGS) entry which is preliminary data.</text>
</comment>
<comment type="catalytic activity">
    <reaction evidence="8">
        <text>L-seryl-[protein] + ATP = O-phospho-L-seryl-[protein] + ADP + H(+)</text>
        <dbReference type="Rhea" id="RHEA:17989"/>
        <dbReference type="Rhea" id="RHEA-COMP:9863"/>
        <dbReference type="Rhea" id="RHEA-COMP:11604"/>
        <dbReference type="ChEBI" id="CHEBI:15378"/>
        <dbReference type="ChEBI" id="CHEBI:29999"/>
        <dbReference type="ChEBI" id="CHEBI:30616"/>
        <dbReference type="ChEBI" id="CHEBI:83421"/>
        <dbReference type="ChEBI" id="CHEBI:456216"/>
        <dbReference type="EC" id="2.7.11.1"/>
    </reaction>
</comment>
<dbReference type="Pfam" id="PF12330">
    <property type="entry name" value="Haspin_kinase"/>
    <property type="match status" value="1"/>
</dbReference>
<dbReference type="Gene3D" id="3.30.200.20">
    <property type="entry name" value="Phosphorylase Kinase, domain 1"/>
    <property type="match status" value="1"/>
</dbReference>
<feature type="compositionally biased region" description="Basic residues" evidence="9">
    <location>
        <begin position="174"/>
        <end position="185"/>
    </location>
</feature>
<dbReference type="PANTHER" id="PTHR24419">
    <property type="entry name" value="INTERLEUKIN-1 RECEPTOR-ASSOCIATED KINASE"/>
    <property type="match status" value="1"/>
</dbReference>
<dbReference type="Gene3D" id="1.10.510.10">
    <property type="entry name" value="Transferase(Phosphotransferase) domain 1"/>
    <property type="match status" value="1"/>
</dbReference>
<evidence type="ECO:0000313" key="11">
    <source>
        <dbReference type="EMBL" id="KAK8230827.1"/>
    </source>
</evidence>
<feature type="domain" description="Serine/threonine-protein kinase haspin C-terminal" evidence="10">
    <location>
        <begin position="498"/>
        <end position="613"/>
    </location>
</feature>
<evidence type="ECO:0000256" key="8">
    <source>
        <dbReference type="ARBA" id="ARBA00048679"/>
    </source>
</evidence>
<dbReference type="SMART" id="SM01331">
    <property type="entry name" value="DUF3635"/>
    <property type="match status" value="1"/>
</dbReference>
<feature type="region of interest" description="Disordered" evidence="9">
    <location>
        <begin position="651"/>
        <end position="677"/>
    </location>
</feature>
<evidence type="ECO:0000256" key="4">
    <source>
        <dbReference type="ARBA" id="ARBA00022741"/>
    </source>
</evidence>
<feature type="compositionally biased region" description="Basic residues" evidence="9">
    <location>
        <begin position="572"/>
        <end position="586"/>
    </location>
</feature>
<feature type="compositionally biased region" description="Basic and acidic residues" evidence="9">
    <location>
        <begin position="143"/>
        <end position="161"/>
    </location>
</feature>
<dbReference type="EC" id="2.7.11.1" evidence="1"/>
<evidence type="ECO:0000259" key="10">
    <source>
        <dbReference type="SMART" id="SM01331"/>
    </source>
</evidence>
<feature type="compositionally biased region" description="Low complexity" evidence="9">
    <location>
        <begin position="162"/>
        <end position="173"/>
    </location>
</feature>
<dbReference type="PANTHER" id="PTHR24419:SF18">
    <property type="entry name" value="SERINE_THREONINE-PROTEIN KINASE HASPIN"/>
    <property type="match status" value="1"/>
</dbReference>
<accession>A0ABR1YKF9</accession>
<protein>
    <recommendedName>
        <fullName evidence="1">non-specific serine/threonine protein kinase</fullName>
        <ecNumber evidence="1">2.7.11.1</ecNumber>
    </recommendedName>
</protein>
<comment type="catalytic activity">
    <reaction evidence="7">
        <text>L-threonyl-[protein] + ATP = O-phospho-L-threonyl-[protein] + ADP + H(+)</text>
        <dbReference type="Rhea" id="RHEA:46608"/>
        <dbReference type="Rhea" id="RHEA-COMP:11060"/>
        <dbReference type="Rhea" id="RHEA-COMP:11605"/>
        <dbReference type="ChEBI" id="CHEBI:15378"/>
        <dbReference type="ChEBI" id="CHEBI:30013"/>
        <dbReference type="ChEBI" id="CHEBI:30616"/>
        <dbReference type="ChEBI" id="CHEBI:61977"/>
        <dbReference type="ChEBI" id="CHEBI:456216"/>
        <dbReference type="EC" id="2.7.11.1"/>
    </reaction>
</comment>
<reference evidence="11 12" key="1">
    <citation type="submission" date="2024-04" db="EMBL/GenBank/DDBJ databases">
        <title>Phyllosticta paracitricarpa is synonymous to the EU quarantine fungus P. citricarpa based on phylogenomic analyses.</title>
        <authorList>
            <consortium name="Lawrence Berkeley National Laboratory"/>
            <person name="Van Ingen-Buijs V.A."/>
            <person name="Van Westerhoven A.C."/>
            <person name="Haridas S."/>
            <person name="Skiadas P."/>
            <person name="Martin F."/>
            <person name="Groenewald J.Z."/>
            <person name="Crous P.W."/>
            <person name="Seidl M.F."/>
        </authorList>
    </citation>
    <scope>NUCLEOTIDE SEQUENCE [LARGE SCALE GENOMIC DNA]</scope>
    <source>
        <strain evidence="11 12">CBS 123374</strain>
    </source>
</reference>
<evidence type="ECO:0000256" key="1">
    <source>
        <dbReference type="ARBA" id="ARBA00012513"/>
    </source>
</evidence>